<evidence type="ECO:0000256" key="6">
    <source>
        <dbReference type="ARBA" id="ARBA00023136"/>
    </source>
</evidence>
<dbReference type="Proteomes" id="UP000027219">
    <property type="component" value="Unassembled WGS sequence"/>
</dbReference>
<evidence type="ECO:0000256" key="3">
    <source>
        <dbReference type="ARBA" id="ARBA00022475"/>
    </source>
</evidence>
<dbReference type="InterPro" id="IPR045324">
    <property type="entry name" value="Small_multidrug_res"/>
</dbReference>
<dbReference type="PANTHER" id="PTHR30561:SF1">
    <property type="entry name" value="MULTIDRUG TRANSPORTER EMRE"/>
    <property type="match status" value="1"/>
</dbReference>
<name>A0A066UPZ7_9VIBR</name>
<evidence type="ECO:0000256" key="4">
    <source>
        <dbReference type="ARBA" id="ARBA00022692"/>
    </source>
</evidence>
<evidence type="ECO:0000256" key="5">
    <source>
        <dbReference type="ARBA" id="ARBA00022989"/>
    </source>
</evidence>
<evidence type="ECO:0000256" key="2">
    <source>
        <dbReference type="ARBA" id="ARBA00022448"/>
    </source>
</evidence>
<dbReference type="GO" id="GO:0015199">
    <property type="term" value="F:amino-acid betaine transmembrane transporter activity"/>
    <property type="evidence" value="ECO:0007669"/>
    <property type="project" value="TreeGrafter"/>
</dbReference>
<dbReference type="SUPFAM" id="SSF103481">
    <property type="entry name" value="Multidrug resistance efflux transporter EmrE"/>
    <property type="match status" value="1"/>
</dbReference>
<feature type="transmembrane region" description="Helical" evidence="9">
    <location>
        <begin position="31"/>
        <end position="51"/>
    </location>
</feature>
<keyword evidence="4 8" id="KW-0812">Transmembrane</keyword>
<feature type="transmembrane region" description="Helical" evidence="9">
    <location>
        <begin position="63"/>
        <end position="83"/>
    </location>
</feature>
<evidence type="ECO:0000313" key="10">
    <source>
        <dbReference type="EMBL" id="KDN26263.1"/>
    </source>
</evidence>
<dbReference type="GO" id="GO:0015220">
    <property type="term" value="F:choline transmembrane transporter activity"/>
    <property type="evidence" value="ECO:0007669"/>
    <property type="project" value="TreeGrafter"/>
</dbReference>
<dbReference type="GO" id="GO:0031460">
    <property type="term" value="P:glycine betaine transport"/>
    <property type="evidence" value="ECO:0007669"/>
    <property type="project" value="TreeGrafter"/>
</dbReference>
<proteinExistence type="inferred from homology"/>
<protein>
    <submittedName>
        <fullName evidence="10">Multidrug transporter</fullName>
    </submittedName>
</protein>
<evidence type="ECO:0000256" key="8">
    <source>
        <dbReference type="RuleBase" id="RU003942"/>
    </source>
</evidence>
<sequence length="114" mass="11941">MLLSLPPAIMLSLAIVLEVIATSLLPKTNQFTSIPTSIAVLVGYGCAFYLLSLTVQTMSLGVAYAIWCGAGIVLVAALSWLVYGQKLDIYAVIGIALILAGVVIINLFSSSVSH</sequence>
<keyword evidence="5 9" id="KW-1133">Transmembrane helix</keyword>
<feature type="transmembrane region" description="Helical" evidence="9">
    <location>
        <begin position="89"/>
        <end position="108"/>
    </location>
</feature>
<dbReference type="InterPro" id="IPR037185">
    <property type="entry name" value="EmrE-like"/>
</dbReference>
<evidence type="ECO:0000256" key="1">
    <source>
        <dbReference type="ARBA" id="ARBA00004651"/>
    </source>
</evidence>
<dbReference type="GO" id="GO:0015297">
    <property type="term" value="F:antiporter activity"/>
    <property type="evidence" value="ECO:0007669"/>
    <property type="project" value="TreeGrafter"/>
</dbReference>
<dbReference type="GO" id="GO:0005886">
    <property type="term" value="C:plasma membrane"/>
    <property type="evidence" value="ECO:0007669"/>
    <property type="project" value="UniProtKB-SubCell"/>
</dbReference>
<dbReference type="EMBL" id="JFFR01000033">
    <property type="protein sequence ID" value="KDN26263.1"/>
    <property type="molecule type" value="Genomic_DNA"/>
</dbReference>
<keyword evidence="3" id="KW-1003">Cell membrane</keyword>
<dbReference type="PANTHER" id="PTHR30561">
    <property type="entry name" value="SMR FAMILY PROTON-DEPENDENT DRUG EFFLUX TRANSPORTER SUGE"/>
    <property type="match status" value="1"/>
</dbReference>
<evidence type="ECO:0000256" key="7">
    <source>
        <dbReference type="ARBA" id="ARBA00038032"/>
    </source>
</evidence>
<dbReference type="RefSeq" id="WP_032553486.1">
    <property type="nucleotide sequence ID" value="NZ_JATABQ010000136.1"/>
</dbReference>
<comment type="caution">
    <text evidence="10">The sequence shown here is derived from an EMBL/GenBank/DDBJ whole genome shotgun (WGS) entry which is preliminary data.</text>
</comment>
<dbReference type="InterPro" id="IPR000390">
    <property type="entry name" value="Small_drug/metabolite_transptr"/>
</dbReference>
<evidence type="ECO:0000256" key="9">
    <source>
        <dbReference type="SAM" id="Phobius"/>
    </source>
</evidence>
<accession>A0A066UPZ7</accession>
<dbReference type="Gene3D" id="1.10.3730.20">
    <property type="match status" value="1"/>
</dbReference>
<comment type="similarity">
    <text evidence="7 8">Belongs to the drug/metabolite transporter (DMT) superfamily. Small multidrug resistance (SMR) (TC 2.A.7.1) family.</text>
</comment>
<dbReference type="Pfam" id="PF00893">
    <property type="entry name" value="Multi_Drug_Res"/>
    <property type="match status" value="1"/>
</dbReference>
<dbReference type="AlphaFoldDB" id="A0A066UPZ7"/>
<evidence type="ECO:0000313" key="11">
    <source>
        <dbReference type="Proteomes" id="UP000027219"/>
    </source>
</evidence>
<keyword evidence="2" id="KW-0813">Transport</keyword>
<dbReference type="STRING" id="212667.VFDL14_10235"/>
<reference evidence="10 11" key="1">
    <citation type="submission" date="2014-02" db="EMBL/GenBank/DDBJ databases">
        <title>Vibrio fortis Dalian14 Genome Sequencing.</title>
        <authorList>
            <person name="Wang Y."/>
            <person name="Song L."/>
            <person name="Liu G."/>
            <person name="Ding J."/>
        </authorList>
    </citation>
    <scope>NUCLEOTIDE SEQUENCE [LARGE SCALE GENOMIC DNA]</scope>
    <source>
        <strain evidence="10 11">Dalian14</strain>
    </source>
</reference>
<keyword evidence="11" id="KW-1185">Reference proteome</keyword>
<gene>
    <name evidence="10" type="ORF">VFDL14_10235</name>
</gene>
<dbReference type="OrthoDB" id="9808638at2"/>
<organism evidence="10 11">
    <name type="scientific">Vibrio fortis</name>
    <dbReference type="NCBI Taxonomy" id="212667"/>
    <lineage>
        <taxon>Bacteria</taxon>
        <taxon>Pseudomonadati</taxon>
        <taxon>Pseudomonadota</taxon>
        <taxon>Gammaproteobacteria</taxon>
        <taxon>Vibrionales</taxon>
        <taxon>Vibrionaceae</taxon>
        <taxon>Vibrio</taxon>
    </lineage>
</organism>
<keyword evidence="6 9" id="KW-0472">Membrane</keyword>
<comment type="subcellular location">
    <subcellularLocation>
        <location evidence="1 8">Cell membrane</location>
        <topology evidence="1 8">Multi-pass membrane protein</topology>
    </subcellularLocation>
</comment>